<organism evidence="3 4">
    <name type="scientific">Neiella holothuriorum</name>
    <dbReference type="NCBI Taxonomy" id="2870530"/>
    <lineage>
        <taxon>Bacteria</taxon>
        <taxon>Pseudomonadati</taxon>
        <taxon>Pseudomonadota</taxon>
        <taxon>Gammaproteobacteria</taxon>
        <taxon>Alteromonadales</taxon>
        <taxon>Echinimonadaceae</taxon>
        <taxon>Neiella</taxon>
    </lineage>
</organism>
<reference evidence="3" key="1">
    <citation type="submission" date="2021-07" db="EMBL/GenBank/DDBJ databases">
        <title>Neiella marina sp. nov., isolated from the intestinal content of sea cucumber Apostichopus japonicus.</title>
        <authorList>
            <person name="Bai X."/>
        </authorList>
    </citation>
    <scope>NUCLEOTIDE SEQUENCE</scope>
    <source>
        <strain evidence="3">126</strain>
    </source>
</reference>
<sequence length="189" mass="21187">MKNKQPLGTLLMAAMAMLLAGCASTPKVEADYANDFNFAHLETFYMVPISNNTYAGQPGYSLTDQRINESVKTYLTNRGMKEVPAEHADVLVSHYVTSEDKTQVRTHNTRYAHSSRYNRYAVGHGWGNDISVRQFTEGQLLIDLVNPKTDLVVWRGVGSKKLKSSANSEQKTDTINEYVEAMFSEVPGW</sequence>
<dbReference type="EMBL" id="JAHZSS010000007">
    <property type="protein sequence ID" value="MBW8190918.1"/>
    <property type="molecule type" value="Genomic_DNA"/>
</dbReference>
<feature type="domain" description="DUF4136" evidence="2">
    <location>
        <begin position="28"/>
        <end position="187"/>
    </location>
</feature>
<dbReference type="PROSITE" id="PS51257">
    <property type="entry name" value="PROKAR_LIPOPROTEIN"/>
    <property type="match status" value="1"/>
</dbReference>
<name>A0ABS7EF21_9GAMM</name>
<evidence type="ECO:0000313" key="3">
    <source>
        <dbReference type="EMBL" id="MBW8190918.1"/>
    </source>
</evidence>
<evidence type="ECO:0000256" key="1">
    <source>
        <dbReference type="SAM" id="SignalP"/>
    </source>
</evidence>
<protein>
    <submittedName>
        <fullName evidence="3">DUF4136 domain-containing protein</fullName>
    </submittedName>
</protein>
<comment type="caution">
    <text evidence="3">The sequence shown here is derived from an EMBL/GenBank/DDBJ whole genome shotgun (WGS) entry which is preliminary data.</text>
</comment>
<evidence type="ECO:0000259" key="2">
    <source>
        <dbReference type="Pfam" id="PF13590"/>
    </source>
</evidence>
<proteinExistence type="predicted"/>
<gene>
    <name evidence="3" type="ORF">K0504_07705</name>
</gene>
<feature type="signal peptide" evidence="1">
    <location>
        <begin position="1"/>
        <end position="20"/>
    </location>
</feature>
<accession>A0ABS7EF21</accession>
<dbReference type="Pfam" id="PF13590">
    <property type="entry name" value="DUF4136"/>
    <property type="match status" value="1"/>
</dbReference>
<feature type="chain" id="PRO_5046229737" evidence="1">
    <location>
        <begin position="21"/>
        <end position="189"/>
    </location>
</feature>
<dbReference type="RefSeq" id="WP_220103603.1">
    <property type="nucleotide sequence ID" value="NZ_JAHZSS010000007.1"/>
</dbReference>
<keyword evidence="4" id="KW-1185">Reference proteome</keyword>
<evidence type="ECO:0000313" key="4">
    <source>
        <dbReference type="Proteomes" id="UP001166251"/>
    </source>
</evidence>
<keyword evidence="1" id="KW-0732">Signal</keyword>
<dbReference type="InterPro" id="IPR025411">
    <property type="entry name" value="DUF4136"/>
</dbReference>
<dbReference type="Proteomes" id="UP001166251">
    <property type="component" value="Unassembled WGS sequence"/>
</dbReference>
<dbReference type="Gene3D" id="3.30.160.670">
    <property type="match status" value="1"/>
</dbReference>